<dbReference type="InterPro" id="IPR011992">
    <property type="entry name" value="EF-hand-dom_pair"/>
</dbReference>
<proteinExistence type="predicted"/>
<comment type="caution">
    <text evidence="2">The sequence shown here is derived from an EMBL/GenBank/DDBJ whole genome shotgun (WGS) entry which is preliminary data.</text>
</comment>
<reference evidence="2 3" key="1">
    <citation type="submission" date="2019-07" db="EMBL/GenBank/DDBJ databases">
        <title>Genomics analysis of Aphanomyces spp. identifies a new class of oomycete effector associated with host adaptation.</title>
        <authorList>
            <person name="Gaulin E."/>
        </authorList>
    </citation>
    <scope>NUCLEOTIDE SEQUENCE [LARGE SCALE GENOMIC DNA]</scope>
    <source>
        <strain evidence="2 3">ATCC 201684</strain>
    </source>
</reference>
<dbReference type="OrthoDB" id="26525at2759"/>
<dbReference type="Gene3D" id="1.10.238.10">
    <property type="entry name" value="EF-hand"/>
    <property type="match status" value="1"/>
</dbReference>
<evidence type="ECO:0000256" key="1">
    <source>
        <dbReference type="SAM" id="MobiDB-lite"/>
    </source>
</evidence>
<accession>A0A6G0X3R0</accession>
<dbReference type="EMBL" id="VJMJ01000114">
    <property type="protein sequence ID" value="KAF0734452.1"/>
    <property type="molecule type" value="Genomic_DNA"/>
</dbReference>
<keyword evidence="3" id="KW-1185">Reference proteome</keyword>
<dbReference type="SUPFAM" id="SSF47473">
    <property type="entry name" value="EF-hand"/>
    <property type="match status" value="1"/>
</dbReference>
<feature type="compositionally biased region" description="Low complexity" evidence="1">
    <location>
        <begin position="175"/>
        <end position="185"/>
    </location>
</feature>
<evidence type="ECO:0008006" key="4">
    <source>
        <dbReference type="Google" id="ProtNLM"/>
    </source>
</evidence>
<dbReference type="Proteomes" id="UP000481153">
    <property type="component" value="Unassembled WGS sequence"/>
</dbReference>
<gene>
    <name evidence="2" type="ORF">Ae201684_008911</name>
</gene>
<organism evidence="2 3">
    <name type="scientific">Aphanomyces euteiches</name>
    <dbReference type="NCBI Taxonomy" id="100861"/>
    <lineage>
        <taxon>Eukaryota</taxon>
        <taxon>Sar</taxon>
        <taxon>Stramenopiles</taxon>
        <taxon>Oomycota</taxon>
        <taxon>Saprolegniomycetes</taxon>
        <taxon>Saprolegniales</taxon>
        <taxon>Verrucalvaceae</taxon>
        <taxon>Aphanomyces</taxon>
    </lineage>
</organism>
<feature type="compositionally biased region" description="Basic residues" evidence="1">
    <location>
        <begin position="158"/>
        <end position="172"/>
    </location>
</feature>
<protein>
    <recommendedName>
        <fullName evidence="4">EF-hand domain-containing protein</fullName>
    </recommendedName>
</protein>
<dbReference type="AlphaFoldDB" id="A0A6G0X3R0"/>
<evidence type="ECO:0000313" key="2">
    <source>
        <dbReference type="EMBL" id="KAF0734452.1"/>
    </source>
</evidence>
<feature type="region of interest" description="Disordered" evidence="1">
    <location>
        <begin position="152"/>
        <end position="185"/>
    </location>
</feature>
<dbReference type="VEuPathDB" id="FungiDB:AeMF1_011017"/>
<name>A0A6G0X3R0_9STRA</name>
<evidence type="ECO:0000313" key="3">
    <source>
        <dbReference type="Proteomes" id="UP000481153"/>
    </source>
</evidence>
<sequence length="185" mass="20417">MESNPAMNTILEFIGDKQDDVNLSPEETRKVFSLLGLDLTDAQIKLLEDIPLDEFLQSIDTQFHPSRPSSAADDDEEKLPAATMPTSLLRDDHTISYNQLHEFLKNCHLDIPHEAIVEFLSGCTSTTDLGSELYVDKEGLHSFLEKHAAIKQAQAKANKNKNKKRKAKAKKRASADAAAAATCAP</sequence>